<dbReference type="InterPro" id="IPR005119">
    <property type="entry name" value="LysR_subst-bd"/>
</dbReference>
<evidence type="ECO:0000256" key="2">
    <source>
        <dbReference type="ARBA" id="ARBA00023015"/>
    </source>
</evidence>
<dbReference type="RefSeq" id="WP_189051821.1">
    <property type="nucleotide sequence ID" value="NZ_BMJQ01000022.1"/>
</dbReference>
<dbReference type="InterPro" id="IPR058163">
    <property type="entry name" value="LysR-type_TF_proteobact-type"/>
</dbReference>
<reference evidence="6" key="2">
    <citation type="submission" date="2020-09" db="EMBL/GenBank/DDBJ databases">
        <authorList>
            <person name="Sun Q."/>
            <person name="Zhou Y."/>
        </authorList>
    </citation>
    <scope>NUCLEOTIDE SEQUENCE</scope>
    <source>
        <strain evidence="6">CGMCC 1.15725</strain>
    </source>
</reference>
<comment type="similarity">
    <text evidence="1">Belongs to the LysR transcriptional regulatory family.</text>
</comment>
<dbReference type="Gene3D" id="3.40.190.10">
    <property type="entry name" value="Periplasmic binding protein-like II"/>
    <property type="match status" value="2"/>
</dbReference>
<comment type="caution">
    <text evidence="6">The sequence shown here is derived from an EMBL/GenBank/DDBJ whole genome shotgun (WGS) entry which is preliminary data.</text>
</comment>
<organism evidence="6 7">
    <name type="scientific">Aliidongia dinghuensis</name>
    <dbReference type="NCBI Taxonomy" id="1867774"/>
    <lineage>
        <taxon>Bacteria</taxon>
        <taxon>Pseudomonadati</taxon>
        <taxon>Pseudomonadota</taxon>
        <taxon>Alphaproteobacteria</taxon>
        <taxon>Rhodospirillales</taxon>
        <taxon>Dongiaceae</taxon>
        <taxon>Aliidongia</taxon>
    </lineage>
</organism>
<gene>
    <name evidence="6" type="ORF">GCM10011611_59410</name>
</gene>
<dbReference type="PANTHER" id="PTHR30537">
    <property type="entry name" value="HTH-TYPE TRANSCRIPTIONAL REGULATOR"/>
    <property type="match status" value="1"/>
</dbReference>
<dbReference type="GO" id="GO:0006351">
    <property type="term" value="P:DNA-templated transcription"/>
    <property type="evidence" value="ECO:0007669"/>
    <property type="project" value="TreeGrafter"/>
</dbReference>
<proteinExistence type="inferred from homology"/>
<evidence type="ECO:0000256" key="1">
    <source>
        <dbReference type="ARBA" id="ARBA00009437"/>
    </source>
</evidence>
<evidence type="ECO:0000313" key="7">
    <source>
        <dbReference type="Proteomes" id="UP000646365"/>
    </source>
</evidence>
<feature type="domain" description="HTH lysR-type" evidence="5">
    <location>
        <begin position="6"/>
        <end position="63"/>
    </location>
</feature>
<evidence type="ECO:0000256" key="4">
    <source>
        <dbReference type="ARBA" id="ARBA00023163"/>
    </source>
</evidence>
<dbReference type="CDD" id="cd08432">
    <property type="entry name" value="PBP2_GcdR_TrpI_HvrB_AmpR_like"/>
    <property type="match status" value="1"/>
</dbReference>
<dbReference type="EMBL" id="BMJQ01000022">
    <property type="protein sequence ID" value="GGF45091.1"/>
    <property type="molecule type" value="Genomic_DNA"/>
</dbReference>
<dbReference type="InterPro" id="IPR036388">
    <property type="entry name" value="WH-like_DNA-bd_sf"/>
</dbReference>
<accession>A0A8J3E7M5</accession>
<keyword evidence="2" id="KW-0805">Transcription regulation</keyword>
<dbReference type="GO" id="GO:0003700">
    <property type="term" value="F:DNA-binding transcription factor activity"/>
    <property type="evidence" value="ECO:0007669"/>
    <property type="project" value="InterPro"/>
</dbReference>
<dbReference type="AlphaFoldDB" id="A0A8J3E7M5"/>
<dbReference type="SUPFAM" id="SSF46785">
    <property type="entry name" value="Winged helix' DNA-binding domain"/>
    <property type="match status" value="1"/>
</dbReference>
<dbReference type="NCBIfam" id="NF008352">
    <property type="entry name" value="PRK11139.1"/>
    <property type="match status" value="1"/>
</dbReference>
<evidence type="ECO:0000256" key="3">
    <source>
        <dbReference type="ARBA" id="ARBA00023125"/>
    </source>
</evidence>
<dbReference type="Pfam" id="PF00126">
    <property type="entry name" value="HTH_1"/>
    <property type="match status" value="1"/>
</dbReference>
<dbReference type="PRINTS" id="PR00039">
    <property type="entry name" value="HTHLYSR"/>
</dbReference>
<dbReference type="Proteomes" id="UP000646365">
    <property type="component" value="Unassembled WGS sequence"/>
</dbReference>
<evidence type="ECO:0000259" key="5">
    <source>
        <dbReference type="PROSITE" id="PS50931"/>
    </source>
</evidence>
<evidence type="ECO:0000313" key="6">
    <source>
        <dbReference type="EMBL" id="GGF45091.1"/>
    </source>
</evidence>
<protein>
    <submittedName>
        <fullName evidence="6">LysR family transcriptional regulator</fullName>
    </submittedName>
</protein>
<keyword evidence="4" id="KW-0804">Transcription</keyword>
<dbReference type="InterPro" id="IPR036390">
    <property type="entry name" value="WH_DNA-bd_sf"/>
</dbReference>
<dbReference type="InterPro" id="IPR000847">
    <property type="entry name" value="LysR_HTH_N"/>
</dbReference>
<dbReference type="SUPFAM" id="SSF53850">
    <property type="entry name" value="Periplasmic binding protein-like II"/>
    <property type="match status" value="1"/>
</dbReference>
<sequence length="304" mass="33303">MPRRLPPLAALRAFEAAGRHLSFSKAGDELLISQSAVSHHIRTLEASLGVTLFRREVRAVSLTPDGARYLASVRPAFDLLVEGTDAVTRTAKATVRVNLLASFATHWLVPRLGRFRARHPGIELMLDPAIGLVDLETSDADLAIRYGQGNWPGIEARRLMDERIAPVASPALIVRGPAIAAPADLLGHEILFSYSRTLFEWDSWSRAAGLDLSTARRSLLHDYNIVLQAALDGQGVAIGRHRLVRDRLASGQLVQPLTLTVHAGIAWWLILPRRKPTRAAAAFVDWLAEEAAMDEFDSSVEAVL</sequence>
<keyword evidence="7" id="KW-1185">Reference proteome</keyword>
<dbReference type="Gene3D" id="1.10.10.10">
    <property type="entry name" value="Winged helix-like DNA-binding domain superfamily/Winged helix DNA-binding domain"/>
    <property type="match status" value="1"/>
</dbReference>
<keyword evidence="3" id="KW-0238">DNA-binding</keyword>
<dbReference type="Pfam" id="PF03466">
    <property type="entry name" value="LysR_substrate"/>
    <property type="match status" value="1"/>
</dbReference>
<dbReference type="PROSITE" id="PS50931">
    <property type="entry name" value="HTH_LYSR"/>
    <property type="match status" value="1"/>
</dbReference>
<dbReference type="FunFam" id="1.10.10.10:FF:000038">
    <property type="entry name" value="Glycine cleavage system transcriptional activator"/>
    <property type="match status" value="1"/>
</dbReference>
<reference evidence="6" key="1">
    <citation type="journal article" date="2014" name="Int. J. Syst. Evol. Microbiol.">
        <title>Complete genome sequence of Corynebacterium casei LMG S-19264T (=DSM 44701T), isolated from a smear-ripened cheese.</title>
        <authorList>
            <consortium name="US DOE Joint Genome Institute (JGI-PGF)"/>
            <person name="Walter F."/>
            <person name="Albersmeier A."/>
            <person name="Kalinowski J."/>
            <person name="Ruckert C."/>
        </authorList>
    </citation>
    <scope>NUCLEOTIDE SEQUENCE</scope>
    <source>
        <strain evidence="6">CGMCC 1.15725</strain>
    </source>
</reference>
<name>A0A8J3E7M5_9PROT</name>
<dbReference type="GO" id="GO:0043565">
    <property type="term" value="F:sequence-specific DNA binding"/>
    <property type="evidence" value="ECO:0007669"/>
    <property type="project" value="TreeGrafter"/>
</dbReference>
<dbReference type="PANTHER" id="PTHR30537:SF79">
    <property type="entry name" value="TRANSCRIPTIONAL REGULATOR-RELATED"/>
    <property type="match status" value="1"/>
</dbReference>